<feature type="compositionally biased region" description="Polar residues" evidence="1">
    <location>
        <begin position="47"/>
        <end position="70"/>
    </location>
</feature>
<dbReference type="EMBL" id="VSRR010057392">
    <property type="protein sequence ID" value="MPC81580.1"/>
    <property type="molecule type" value="Genomic_DNA"/>
</dbReference>
<comment type="caution">
    <text evidence="2">The sequence shown here is derived from an EMBL/GenBank/DDBJ whole genome shotgun (WGS) entry which is preliminary data.</text>
</comment>
<dbReference type="Proteomes" id="UP000324222">
    <property type="component" value="Unassembled WGS sequence"/>
</dbReference>
<feature type="compositionally biased region" description="Polar residues" evidence="1">
    <location>
        <begin position="1"/>
        <end position="10"/>
    </location>
</feature>
<evidence type="ECO:0000313" key="3">
    <source>
        <dbReference type="Proteomes" id="UP000324222"/>
    </source>
</evidence>
<evidence type="ECO:0000256" key="1">
    <source>
        <dbReference type="SAM" id="MobiDB-lite"/>
    </source>
</evidence>
<feature type="region of interest" description="Disordered" evidence="1">
    <location>
        <begin position="1"/>
        <end position="70"/>
    </location>
</feature>
<name>A0A5B7IAU0_PORTR</name>
<proteinExistence type="predicted"/>
<protein>
    <submittedName>
        <fullName evidence="2">Uncharacterized protein</fullName>
    </submittedName>
</protein>
<sequence>MEQPSQLNHSPTHHKTPKHSYTTPTYLPKDASCRALGDTPRFMMPTDTEQGQSKPLNTLQEPHTHSSGHG</sequence>
<evidence type="ECO:0000313" key="2">
    <source>
        <dbReference type="EMBL" id="MPC81580.1"/>
    </source>
</evidence>
<dbReference type="AlphaFoldDB" id="A0A5B7IAU0"/>
<accession>A0A5B7IAU0</accession>
<gene>
    <name evidence="2" type="ORF">E2C01_076205</name>
</gene>
<reference evidence="2 3" key="1">
    <citation type="submission" date="2019-05" db="EMBL/GenBank/DDBJ databases">
        <title>Another draft genome of Portunus trituberculatus and its Hox gene families provides insights of decapod evolution.</title>
        <authorList>
            <person name="Jeong J.-H."/>
            <person name="Song I."/>
            <person name="Kim S."/>
            <person name="Choi T."/>
            <person name="Kim D."/>
            <person name="Ryu S."/>
            <person name="Kim W."/>
        </authorList>
    </citation>
    <scope>NUCLEOTIDE SEQUENCE [LARGE SCALE GENOMIC DNA]</scope>
    <source>
        <tissue evidence="2">Muscle</tissue>
    </source>
</reference>
<keyword evidence="3" id="KW-1185">Reference proteome</keyword>
<organism evidence="2 3">
    <name type="scientific">Portunus trituberculatus</name>
    <name type="common">Swimming crab</name>
    <name type="synonym">Neptunus trituberculatus</name>
    <dbReference type="NCBI Taxonomy" id="210409"/>
    <lineage>
        <taxon>Eukaryota</taxon>
        <taxon>Metazoa</taxon>
        <taxon>Ecdysozoa</taxon>
        <taxon>Arthropoda</taxon>
        <taxon>Crustacea</taxon>
        <taxon>Multicrustacea</taxon>
        <taxon>Malacostraca</taxon>
        <taxon>Eumalacostraca</taxon>
        <taxon>Eucarida</taxon>
        <taxon>Decapoda</taxon>
        <taxon>Pleocyemata</taxon>
        <taxon>Brachyura</taxon>
        <taxon>Eubrachyura</taxon>
        <taxon>Portunoidea</taxon>
        <taxon>Portunidae</taxon>
        <taxon>Portuninae</taxon>
        <taxon>Portunus</taxon>
    </lineage>
</organism>